<dbReference type="CDD" id="cd17546">
    <property type="entry name" value="REC_hyHK_CKI1_RcsC-like"/>
    <property type="match status" value="2"/>
</dbReference>
<dbReference type="PROSITE" id="PS50110">
    <property type="entry name" value="RESPONSE_REGULATORY"/>
    <property type="match status" value="2"/>
</dbReference>
<evidence type="ECO:0000256" key="2">
    <source>
        <dbReference type="ARBA" id="ARBA00004651"/>
    </source>
</evidence>
<evidence type="ECO:0000256" key="3">
    <source>
        <dbReference type="ARBA" id="ARBA00012438"/>
    </source>
</evidence>
<keyword evidence="10" id="KW-0902">Two-component regulatory system</keyword>
<keyword evidence="9" id="KW-1133">Transmembrane helix</keyword>
<accession>A0ABY1P3S6</accession>
<dbReference type="Gene3D" id="2.10.70.100">
    <property type="match status" value="1"/>
</dbReference>
<dbReference type="Pfam" id="PF13426">
    <property type="entry name" value="PAS_9"/>
    <property type="match status" value="2"/>
</dbReference>
<dbReference type="CDD" id="cd00130">
    <property type="entry name" value="PAS"/>
    <property type="match status" value="3"/>
</dbReference>
<dbReference type="SUPFAM" id="SSF47384">
    <property type="entry name" value="Homodimeric domain of signal transducing histidine kinase"/>
    <property type="match status" value="1"/>
</dbReference>
<keyword evidence="7" id="KW-0547">Nucleotide-binding</keyword>
<feature type="domain" description="Response regulatory" evidence="15">
    <location>
        <begin position="1204"/>
        <end position="1322"/>
    </location>
</feature>
<dbReference type="EMBL" id="FXUA01000004">
    <property type="protein sequence ID" value="SMP24339.1"/>
    <property type="molecule type" value="Genomic_DNA"/>
</dbReference>
<feature type="modified residue" description="4-aspartylphosphate" evidence="13">
    <location>
        <position position="1112"/>
    </location>
</feature>
<feature type="domain" description="Histidine kinase" evidence="14">
    <location>
        <begin position="825"/>
        <end position="1046"/>
    </location>
</feature>
<keyword evidence="6" id="KW-0812">Transmembrane</keyword>
<dbReference type="InterPro" id="IPR004358">
    <property type="entry name" value="Sig_transdc_His_kin-like_C"/>
</dbReference>
<evidence type="ECO:0000259" key="14">
    <source>
        <dbReference type="PROSITE" id="PS50109"/>
    </source>
</evidence>
<dbReference type="Proteomes" id="UP001157915">
    <property type="component" value="Unassembled WGS sequence"/>
</dbReference>
<dbReference type="EC" id="2.7.13.3" evidence="3"/>
<dbReference type="InterPro" id="IPR036097">
    <property type="entry name" value="HisK_dim/P_sf"/>
</dbReference>
<dbReference type="PROSITE" id="PS50894">
    <property type="entry name" value="HPT"/>
    <property type="match status" value="1"/>
</dbReference>
<dbReference type="SMART" id="SM00086">
    <property type="entry name" value="PAC"/>
    <property type="match status" value="4"/>
</dbReference>
<dbReference type="Gene3D" id="1.20.120.160">
    <property type="entry name" value="HPT domain"/>
    <property type="match status" value="1"/>
</dbReference>
<dbReference type="PANTHER" id="PTHR45339">
    <property type="entry name" value="HYBRID SIGNAL TRANSDUCTION HISTIDINE KINASE J"/>
    <property type="match status" value="1"/>
</dbReference>
<dbReference type="Pfam" id="PF08448">
    <property type="entry name" value="PAS_4"/>
    <property type="match status" value="1"/>
</dbReference>
<protein>
    <recommendedName>
        <fullName evidence="3">histidine kinase</fullName>
        <ecNumber evidence="3">2.7.13.3</ecNumber>
    </recommendedName>
</protein>
<dbReference type="InterPro" id="IPR036890">
    <property type="entry name" value="HATPase_C_sf"/>
</dbReference>
<dbReference type="PROSITE" id="PS50109">
    <property type="entry name" value="HIS_KIN"/>
    <property type="match status" value="1"/>
</dbReference>
<gene>
    <name evidence="19" type="ORF">SAMN06265367_10413</name>
</gene>
<evidence type="ECO:0000256" key="8">
    <source>
        <dbReference type="ARBA" id="ARBA00022840"/>
    </source>
</evidence>
<organism evidence="19 20">
    <name type="scientific">Algoriphagus winogradskyi</name>
    <dbReference type="NCBI Taxonomy" id="237017"/>
    <lineage>
        <taxon>Bacteria</taxon>
        <taxon>Pseudomonadati</taxon>
        <taxon>Bacteroidota</taxon>
        <taxon>Cytophagia</taxon>
        <taxon>Cytophagales</taxon>
        <taxon>Cyclobacteriaceae</taxon>
        <taxon>Algoriphagus</taxon>
    </lineage>
</organism>
<dbReference type="SUPFAM" id="SSF55781">
    <property type="entry name" value="GAF domain-like"/>
    <property type="match status" value="1"/>
</dbReference>
<evidence type="ECO:0000256" key="13">
    <source>
        <dbReference type="PROSITE-ProRule" id="PRU00169"/>
    </source>
</evidence>
<dbReference type="PROSITE" id="PS50113">
    <property type="entry name" value="PAC"/>
    <property type="match status" value="2"/>
</dbReference>
<evidence type="ECO:0000256" key="9">
    <source>
        <dbReference type="ARBA" id="ARBA00022989"/>
    </source>
</evidence>
<reference evidence="19 20" key="1">
    <citation type="submission" date="2017-05" db="EMBL/GenBank/DDBJ databases">
        <authorList>
            <person name="Varghese N."/>
            <person name="Submissions S."/>
        </authorList>
    </citation>
    <scope>NUCLEOTIDE SEQUENCE [LARGE SCALE GENOMIC DNA]</scope>
    <source>
        <strain evidence="19 20">DSM 15360</strain>
    </source>
</reference>
<dbReference type="InterPro" id="IPR011006">
    <property type="entry name" value="CheY-like_superfamily"/>
</dbReference>
<dbReference type="InterPro" id="IPR029016">
    <property type="entry name" value="GAF-like_dom_sf"/>
</dbReference>
<dbReference type="SUPFAM" id="SSF55785">
    <property type="entry name" value="PYP-like sensor domain (PAS domain)"/>
    <property type="match status" value="5"/>
</dbReference>
<evidence type="ECO:0000259" key="15">
    <source>
        <dbReference type="PROSITE" id="PS50110"/>
    </source>
</evidence>
<dbReference type="SMART" id="SM00091">
    <property type="entry name" value="PAS"/>
    <property type="match status" value="4"/>
</dbReference>
<feature type="domain" description="PAS" evidence="16">
    <location>
        <begin position="166"/>
        <end position="236"/>
    </location>
</feature>
<comment type="caution">
    <text evidence="19">The sequence shown here is derived from an EMBL/GenBank/DDBJ whole genome shotgun (WGS) entry which is preliminary data.</text>
</comment>
<evidence type="ECO:0000256" key="5">
    <source>
        <dbReference type="ARBA" id="ARBA00022553"/>
    </source>
</evidence>
<dbReference type="SUPFAM" id="SSF52172">
    <property type="entry name" value="CheY-like"/>
    <property type="match status" value="2"/>
</dbReference>
<dbReference type="InterPro" id="IPR003594">
    <property type="entry name" value="HATPase_dom"/>
</dbReference>
<dbReference type="InterPro" id="IPR000700">
    <property type="entry name" value="PAS-assoc_C"/>
</dbReference>
<dbReference type="Gene3D" id="3.30.450.40">
    <property type="match status" value="1"/>
</dbReference>
<evidence type="ECO:0000313" key="20">
    <source>
        <dbReference type="Proteomes" id="UP001157915"/>
    </source>
</evidence>
<evidence type="ECO:0000259" key="18">
    <source>
        <dbReference type="PROSITE" id="PS50894"/>
    </source>
</evidence>
<dbReference type="InterPro" id="IPR035965">
    <property type="entry name" value="PAS-like_dom_sf"/>
</dbReference>
<dbReference type="CDD" id="cd16922">
    <property type="entry name" value="HATPase_EvgS-ArcB-TorS-like"/>
    <property type="match status" value="1"/>
</dbReference>
<dbReference type="InterPro" id="IPR003661">
    <property type="entry name" value="HisK_dim/P_dom"/>
</dbReference>
<dbReference type="CDD" id="cd00082">
    <property type="entry name" value="HisKA"/>
    <property type="match status" value="1"/>
</dbReference>
<feature type="domain" description="PAC" evidence="17">
    <location>
        <begin position="488"/>
        <end position="539"/>
    </location>
</feature>
<evidence type="ECO:0000256" key="7">
    <source>
        <dbReference type="ARBA" id="ARBA00022741"/>
    </source>
</evidence>
<comment type="catalytic activity">
    <reaction evidence="1">
        <text>ATP + protein L-histidine = ADP + protein N-phospho-L-histidine.</text>
        <dbReference type="EC" id="2.7.13.3"/>
    </reaction>
</comment>
<dbReference type="Pfam" id="PF00072">
    <property type="entry name" value="Response_reg"/>
    <property type="match status" value="2"/>
</dbReference>
<dbReference type="PANTHER" id="PTHR45339:SF1">
    <property type="entry name" value="HYBRID SIGNAL TRANSDUCTION HISTIDINE KINASE J"/>
    <property type="match status" value="1"/>
</dbReference>
<dbReference type="Pfam" id="PF02518">
    <property type="entry name" value="HATPase_c"/>
    <property type="match status" value="1"/>
</dbReference>
<dbReference type="InterPro" id="IPR005467">
    <property type="entry name" value="His_kinase_dom"/>
</dbReference>
<dbReference type="SUPFAM" id="SSF47226">
    <property type="entry name" value="Histidine-containing phosphotransfer domain, HPT domain"/>
    <property type="match status" value="1"/>
</dbReference>
<dbReference type="SUPFAM" id="SSF55874">
    <property type="entry name" value="ATPase domain of HSP90 chaperone/DNA topoisomerase II/histidine kinase"/>
    <property type="match status" value="1"/>
</dbReference>
<feature type="modified residue" description="4-aspartylphosphate" evidence="13">
    <location>
        <position position="1255"/>
    </location>
</feature>
<keyword evidence="4" id="KW-1003">Cell membrane</keyword>
<dbReference type="Pfam" id="PF00512">
    <property type="entry name" value="HisKA"/>
    <property type="match status" value="1"/>
</dbReference>
<keyword evidence="5 13" id="KW-0597">Phosphoprotein</keyword>
<keyword evidence="11" id="KW-0472">Membrane</keyword>
<proteinExistence type="predicted"/>
<feature type="modified residue" description="Phosphohistidine" evidence="12">
    <location>
        <position position="1395"/>
    </location>
</feature>
<dbReference type="PROSITE" id="PS50112">
    <property type="entry name" value="PAS"/>
    <property type="match status" value="3"/>
</dbReference>
<evidence type="ECO:0000313" key="19">
    <source>
        <dbReference type="EMBL" id="SMP24339.1"/>
    </source>
</evidence>
<dbReference type="SMART" id="SM00448">
    <property type="entry name" value="REC"/>
    <property type="match status" value="2"/>
</dbReference>
<dbReference type="InterPro" id="IPR013655">
    <property type="entry name" value="PAS_fold_3"/>
</dbReference>
<evidence type="ECO:0000256" key="6">
    <source>
        <dbReference type="ARBA" id="ARBA00022692"/>
    </source>
</evidence>
<dbReference type="InterPro" id="IPR001789">
    <property type="entry name" value="Sig_transdc_resp-reg_receiver"/>
</dbReference>
<sequence length="1458" mass="164084">MNNNSKKGYNKSNQLTVHSYQNLDPVQDVSLYRICQLSAIVTGASQALILIEGTGLLGFKAETGISIENRELTTFFKNQTLESNTLVSCTDVSKSSLSDDLRKAFESHNINSYVGLPLISDKDGWVGCLFIFDSAAIHLDTKTKTALELLASEAVIIIQERQLIADFSNVEKLFNLSNDLVCIAGTDGFFKKINPSFTSLLGWDNETLLTRSFFELIHPEDIAKSKEELEKLASGESSIEFSHRFLCKNGTYKVLSWVSTPDPLTGNVFSIARDTTDSQAKEQQLAKSEGRLRAFFENSQGLMCTHNLKGVFISVNEAGAQKIGYSADELIGKSLYDIVPSYRHELIDQYLFVVQKEGKASGQMITQHKDGSELIWLFNNVLETDQFGVGDYVIGNAIDITKRVKLEEELSHARKLLEETGKVARVGGWNLDIKQQTLSWTPTTKLIHEVEEDFEPDVKTGINFYKEGESRDTITAALHRAMTMGEPWDLELQLVTSKGNELWVRAIGQAEFEKGECIRIFGTFQDIDESKRAQIDLEQTRKVLDDVINASSEVCVIATDMAGFITVFNVGAEKMLGYSAKEMVGKEKPSLLYKQEEVEAFKAELELDFGREINPREIFTARADRDGVEQRDWTFVTKTGEEKVVSLVVSPMKDLDGKSIGYLGIAIDITEKSKIENDLITEKSRLNAFVKHTPAAVAMLDKDLIYIAASNQWKKDYYLKGKDIEGKYHYDLFPQIDSAGRARDQRVLNGAVERKEEDVIRMPGDTEDRYVTWEMRPWYLHDGQVGGIMLFTQDITNLVNQREELKKAKIQAEEASVAKSEFLANMSHEIRTPLNGVIGFTDLVLKTNLNETQHQYLSIVNQSGNALLSIINDILDFSKIEAGRLELDIEKCDLYEISSQATDIITYQIQNKGLEMLLNVATDLPRFVHTDSVRLKQILVNLLGNASKFTEKGEIELKIEILESEGEYYRMRFAVRDTGIGIKPEKQAKIFEAFSQEDSSTTKKYGGTGLGLTISNSLLRLMDSQLQLVSEPGKGSTFFFDVTLKTEEGDAIDWFDVEKITNVLIVDDNENNRLIVRQMLLLKNIQSIEASNGFEALQALATGEKFDVILMDYHMPFMDGLETIRKIRETFASWGSEEPIMLLHSSSDDHKIIETCKELHVHHRLIKPIKIQEFYQALSKLYKFEPSKEVEAPEAVDNTLKDFSVLIAEDNLVNMLLAKTIIKKISPTATIIAVNNGLEALEYCKKQFPDIILMDVQMPVMNGYEATKNIRLLEKDSRVPIIAFTAGNVKGEREKCLLAGMDDFVVKPVVEEIVKMVLNKWLDKSDASINSSEVKSLTEVNKHYNPEKLRNYTSNDQEFLASIKLLVNSELKDSLKTIQEMIAAKDITSLNEAGHKLYGTAISAGMEVLSEIGNELEHMEEIDSDRLKKLSLQLKEEIDLVLEMMDADKNISAGDFTN</sequence>
<evidence type="ECO:0000259" key="16">
    <source>
        <dbReference type="PROSITE" id="PS50112"/>
    </source>
</evidence>
<dbReference type="PRINTS" id="PR00344">
    <property type="entry name" value="BCTRLSENSOR"/>
</dbReference>
<dbReference type="Gene3D" id="3.30.450.20">
    <property type="entry name" value="PAS domain"/>
    <property type="match status" value="5"/>
</dbReference>
<evidence type="ECO:0000259" key="17">
    <source>
        <dbReference type="PROSITE" id="PS50113"/>
    </source>
</evidence>
<dbReference type="SMART" id="SM00388">
    <property type="entry name" value="HisKA"/>
    <property type="match status" value="1"/>
</dbReference>
<dbReference type="Gene3D" id="3.40.50.2300">
    <property type="match status" value="2"/>
</dbReference>
<dbReference type="InterPro" id="IPR000014">
    <property type="entry name" value="PAS"/>
</dbReference>
<dbReference type="InterPro" id="IPR008207">
    <property type="entry name" value="Sig_transdc_His_kin_Hpt_dom"/>
</dbReference>
<keyword evidence="8" id="KW-0067">ATP-binding</keyword>
<dbReference type="SMART" id="SM00387">
    <property type="entry name" value="HATPase_c"/>
    <property type="match status" value="1"/>
</dbReference>
<feature type="domain" description="Response regulatory" evidence="15">
    <location>
        <begin position="1062"/>
        <end position="1182"/>
    </location>
</feature>
<dbReference type="InterPro" id="IPR036641">
    <property type="entry name" value="HPT_dom_sf"/>
</dbReference>
<evidence type="ECO:0000256" key="4">
    <source>
        <dbReference type="ARBA" id="ARBA00022475"/>
    </source>
</evidence>
<dbReference type="InterPro" id="IPR013767">
    <property type="entry name" value="PAS_fold"/>
</dbReference>
<dbReference type="InterPro" id="IPR001610">
    <property type="entry name" value="PAC"/>
</dbReference>
<dbReference type="Gene3D" id="1.10.287.130">
    <property type="match status" value="1"/>
</dbReference>
<dbReference type="NCBIfam" id="TIGR00229">
    <property type="entry name" value="sensory_box"/>
    <property type="match status" value="3"/>
</dbReference>
<feature type="domain" description="PAS" evidence="16">
    <location>
        <begin position="288"/>
        <end position="358"/>
    </location>
</feature>
<evidence type="ECO:0000256" key="10">
    <source>
        <dbReference type="ARBA" id="ARBA00023012"/>
    </source>
</evidence>
<feature type="domain" description="HPt" evidence="18">
    <location>
        <begin position="1356"/>
        <end position="1448"/>
    </location>
</feature>
<dbReference type="Pfam" id="PF00989">
    <property type="entry name" value="PAS"/>
    <property type="match status" value="1"/>
</dbReference>
<dbReference type="RefSeq" id="WP_283413143.1">
    <property type="nucleotide sequence ID" value="NZ_FXUA01000004.1"/>
</dbReference>
<name>A0ABY1P3S6_9BACT</name>
<evidence type="ECO:0000256" key="1">
    <source>
        <dbReference type="ARBA" id="ARBA00000085"/>
    </source>
</evidence>
<feature type="domain" description="PAS" evidence="16">
    <location>
        <begin position="540"/>
        <end position="612"/>
    </location>
</feature>
<dbReference type="InterPro" id="IPR013656">
    <property type="entry name" value="PAS_4"/>
</dbReference>
<dbReference type="Gene3D" id="3.30.565.10">
    <property type="entry name" value="Histidine kinase-like ATPase, C-terminal domain"/>
    <property type="match status" value="1"/>
</dbReference>
<evidence type="ECO:0000256" key="11">
    <source>
        <dbReference type="ARBA" id="ARBA00023136"/>
    </source>
</evidence>
<evidence type="ECO:0000256" key="12">
    <source>
        <dbReference type="PROSITE-ProRule" id="PRU00110"/>
    </source>
</evidence>
<feature type="domain" description="PAC" evidence="17">
    <location>
        <begin position="629"/>
        <end position="681"/>
    </location>
</feature>
<dbReference type="Pfam" id="PF08447">
    <property type="entry name" value="PAS_3"/>
    <property type="match status" value="1"/>
</dbReference>
<comment type="subcellular location">
    <subcellularLocation>
        <location evidence="2">Cell membrane</location>
        <topology evidence="2">Multi-pass membrane protein</topology>
    </subcellularLocation>
</comment>
<keyword evidence="20" id="KW-1185">Reference proteome</keyword>